<gene>
    <name evidence="1" type="ORF">ACFQS1_34525</name>
</gene>
<reference evidence="2" key="1">
    <citation type="journal article" date="2019" name="Int. J. Syst. Evol. Microbiol.">
        <title>The Global Catalogue of Microorganisms (GCM) 10K type strain sequencing project: providing services to taxonomists for standard genome sequencing and annotation.</title>
        <authorList>
            <consortium name="The Broad Institute Genomics Platform"/>
            <consortium name="The Broad Institute Genome Sequencing Center for Infectious Disease"/>
            <person name="Wu L."/>
            <person name="Ma J."/>
        </authorList>
    </citation>
    <scope>NUCLEOTIDE SEQUENCE [LARGE SCALE GENOMIC DNA]</scope>
    <source>
        <strain evidence="2">XZYJT-10</strain>
    </source>
</reference>
<accession>A0ABW2I2M4</accession>
<comment type="caution">
    <text evidence="1">The sequence shown here is derived from an EMBL/GenBank/DDBJ whole genome shotgun (WGS) entry which is preliminary data.</text>
</comment>
<sequence length="111" mass="11915">MIMTEPIYDPHPLTGALTAIRDAVGWCRPLLGNPDPEMVPAMLDTAAMTSEITTILLHEVTPPPANDDESDVGEALERASELAEDARRHLLIGLQMTAGAQGIITKVAESR</sequence>
<evidence type="ECO:0000313" key="1">
    <source>
        <dbReference type="EMBL" id="MFC7279106.1"/>
    </source>
</evidence>
<dbReference type="RefSeq" id="WP_378976217.1">
    <property type="nucleotide sequence ID" value="NZ_JBHTBJ010000043.1"/>
</dbReference>
<dbReference type="Proteomes" id="UP001596548">
    <property type="component" value="Unassembled WGS sequence"/>
</dbReference>
<protein>
    <submittedName>
        <fullName evidence="1">Uncharacterized protein</fullName>
    </submittedName>
</protein>
<evidence type="ECO:0000313" key="2">
    <source>
        <dbReference type="Proteomes" id="UP001596548"/>
    </source>
</evidence>
<dbReference type="EMBL" id="JBHTBJ010000043">
    <property type="protein sequence ID" value="MFC7279106.1"/>
    <property type="molecule type" value="Genomic_DNA"/>
</dbReference>
<organism evidence="1 2">
    <name type="scientific">Paractinoplanes rhizophilus</name>
    <dbReference type="NCBI Taxonomy" id="1416877"/>
    <lineage>
        <taxon>Bacteria</taxon>
        <taxon>Bacillati</taxon>
        <taxon>Actinomycetota</taxon>
        <taxon>Actinomycetes</taxon>
        <taxon>Micromonosporales</taxon>
        <taxon>Micromonosporaceae</taxon>
        <taxon>Paractinoplanes</taxon>
    </lineage>
</organism>
<proteinExistence type="predicted"/>
<name>A0ABW2I2M4_9ACTN</name>
<keyword evidence="2" id="KW-1185">Reference proteome</keyword>